<keyword evidence="2" id="KW-0677">Repeat</keyword>
<evidence type="ECO:0000256" key="2">
    <source>
        <dbReference type="ARBA" id="ARBA00022737"/>
    </source>
</evidence>
<dbReference type="EMBL" id="MN738808">
    <property type="protein sequence ID" value="QHS84464.1"/>
    <property type="molecule type" value="Genomic_DNA"/>
</dbReference>
<accession>A0A6C0AX98</accession>
<name>A0A6C0AX98_9ZZZZ</name>
<feature type="compositionally biased region" description="Basic and acidic residues" evidence="5">
    <location>
        <begin position="106"/>
        <end position="125"/>
    </location>
</feature>
<dbReference type="PANTHER" id="PTHR12547">
    <property type="entry name" value="CCCH ZINC FINGER/TIS11-RELATED"/>
    <property type="match status" value="1"/>
</dbReference>
<dbReference type="FunFam" id="4.10.1000.10:FF:000001">
    <property type="entry name" value="zinc finger CCCH domain-containing protein 15-like"/>
    <property type="match status" value="1"/>
</dbReference>
<protein>
    <recommendedName>
        <fullName evidence="6">C3H1-type domain-containing protein</fullName>
    </recommendedName>
</protein>
<feature type="domain" description="C3H1-type" evidence="6">
    <location>
        <begin position="55"/>
        <end position="83"/>
    </location>
</feature>
<keyword evidence="1" id="KW-0479">Metal-binding</keyword>
<evidence type="ECO:0000313" key="7">
    <source>
        <dbReference type="EMBL" id="QHS84464.1"/>
    </source>
</evidence>
<evidence type="ECO:0000259" key="6">
    <source>
        <dbReference type="PROSITE" id="PS50103"/>
    </source>
</evidence>
<dbReference type="InterPro" id="IPR036855">
    <property type="entry name" value="Znf_CCCH_sf"/>
</dbReference>
<sequence>MKKSHKYKITTRLIKKTNKKNKSQNFSTKTRKYTRKQLKGRGRGKGKPVIKDHQKYKTVLCKTFEKTGSCPYGNKCQFAHGIHELRISSPLPGNPSLPPGFPKNLSTKDRSNQYKSMRESFRRGETPMSYKL</sequence>
<evidence type="ECO:0000256" key="5">
    <source>
        <dbReference type="SAM" id="MobiDB-lite"/>
    </source>
</evidence>
<dbReference type="SMART" id="SM00356">
    <property type="entry name" value="ZnF_C3H1"/>
    <property type="match status" value="1"/>
</dbReference>
<proteinExistence type="predicted"/>
<dbReference type="PANTHER" id="PTHR12547:SF18">
    <property type="entry name" value="PROTEIN TIS11"/>
    <property type="match status" value="1"/>
</dbReference>
<dbReference type="SUPFAM" id="SSF90229">
    <property type="entry name" value="CCCH zinc finger"/>
    <property type="match status" value="1"/>
</dbReference>
<evidence type="ECO:0000256" key="3">
    <source>
        <dbReference type="ARBA" id="ARBA00022771"/>
    </source>
</evidence>
<dbReference type="Pfam" id="PF00642">
    <property type="entry name" value="zf-CCCH"/>
    <property type="match status" value="1"/>
</dbReference>
<evidence type="ECO:0000256" key="1">
    <source>
        <dbReference type="ARBA" id="ARBA00022723"/>
    </source>
</evidence>
<organism evidence="7">
    <name type="scientific">viral metagenome</name>
    <dbReference type="NCBI Taxonomy" id="1070528"/>
    <lineage>
        <taxon>unclassified sequences</taxon>
        <taxon>metagenomes</taxon>
        <taxon>organismal metagenomes</taxon>
    </lineage>
</organism>
<keyword evidence="4" id="KW-0862">Zinc</keyword>
<feature type="region of interest" description="Disordered" evidence="5">
    <location>
        <begin position="17"/>
        <end position="51"/>
    </location>
</feature>
<feature type="compositionally biased region" description="Basic residues" evidence="5">
    <location>
        <begin position="29"/>
        <end position="48"/>
    </location>
</feature>
<dbReference type="GO" id="GO:0008270">
    <property type="term" value="F:zinc ion binding"/>
    <property type="evidence" value="ECO:0007669"/>
    <property type="project" value="UniProtKB-KW"/>
</dbReference>
<keyword evidence="3" id="KW-0863">Zinc-finger</keyword>
<dbReference type="InterPro" id="IPR000571">
    <property type="entry name" value="Znf_CCCH"/>
</dbReference>
<dbReference type="Gene3D" id="4.10.1000.10">
    <property type="entry name" value="Zinc finger, CCCH-type"/>
    <property type="match status" value="1"/>
</dbReference>
<feature type="region of interest" description="Disordered" evidence="5">
    <location>
        <begin position="89"/>
        <end position="132"/>
    </location>
</feature>
<evidence type="ECO:0000256" key="4">
    <source>
        <dbReference type="ARBA" id="ARBA00022833"/>
    </source>
</evidence>
<feature type="compositionally biased region" description="Pro residues" evidence="5">
    <location>
        <begin position="92"/>
        <end position="101"/>
    </location>
</feature>
<dbReference type="GO" id="GO:0003729">
    <property type="term" value="F:mRNA binding"/>
    <property type="evidence" value="ECO:0007669"/>
    <property type="project" value="InterPro"/>
</dbReference>
<reference evidence="7" key="1">
    <citation type="journal article" date="2020" name="Nature">
        <title>Giant virus diversity and host interactions through global metagenomics.</title>
        <authorList>
            <person name="Schulz F."/>
            <person name="Roux S."/>
            <person name="Paez-Espino D."/>
            <person name="Jungbluth S."/>
            <person name="Walsh D.A."/>
            <person name="Denef V.J."/>
            <person name="McMahon K.D."/>
            <person name="Konstantinidis K.T."/>
            <person name="Eloe-Fadrosh E.A."/>
            <person name="Kyrpides N.C."/>
            <person name="Woyke T."/>
        </authorList>
    </citation>
    <scope>NUCLEOTIDE SEQUENCE</scope>
    <source>
        <strain evidence="7">GVMAG-S-ERX556022-25</strain>
    </source>
</reference>
<dbReference type="InterPro" id="IPR045877">
    <property type="entry name" value="ZFP36-like"/>
</dbReference>
<dbReference type="AlphaFoldDB" id="A0A6C0AX98"/>
<dbReference type="PROSITE" id="PS50103">
    <property type="entry name" value="ZF_C3H1"/>
    <property type="match status" value="1"/>
</dbReference>